<feature type="region of interest" description="Disordered" evidence="1">
    <location>
        <begin position="175"/>
        <end position="351"/>
    </location>
</feature>
<proteinExistence type="predicted"/>
<comment type="caution">
    <text evidence="2">The sequence shown here is derived from an EMBL/GenBank/DDBJ whole genome shotgun (WGS) entry which is preliminary data.</text>
</comment>
<feature type="compositionally biased region" description="Polar residues" evidence="1">
    <location>
        <begin position="141"/>
        <end position="158"/>
    </location>
</feature>
<sequence length="394" mass="41935">MPPSALCRSRKLKTPSSPSKSVQIDESKNMVFSYQSGSTISALLPLADGSFPSQDRSEYDQDDDLDDPVHKNDGAFAKNSFDATGSSSMSSPWWAWSSAATSSPNSSQSGSLDNKNKELSGSSPPLSWTPEASGGVGGGSLDSTLRDSGNGSNNNTFMNIASSLDRLWSPPLLRRTISEVSSSSGSGSSRVNRRGSRMSSGVSGGREAGGLPRIPILRRQASMPSLEREMSEENPFMEPPTWSPTPSQSQESGTKSPELTVNNSGSSSPVSQGSTPAAESDSHEVVMTEIEPEPESQVNAFQTPSSSLTPTTTTNTVTTKSSRGVIRRRDTRQLHHPYRRPTPPSTSDASQDASLLALPAQFRRAASFNGTTSTPVAHPVLRREASTTAYMDIL</sequence>
<name>A0AAD4D438_9FUNG</name>
<protein>
    <submittedName>
        <fullName evidence="2">Uncharacterized protein</fullName>
    </submittedName>
</protein>
<dbReference type="EMBL" id="JAAAIL010001803">
    <property type="protein sequence ID" value="KAG0264854.1"/>
    <property type="molecule type" value="Genomic_DNA"/>
</dbReference>
<keyword evidence="3" id="KW-1185">Reference proteome</keyword>
<feature type="compositionally biased region" description="Low complexity" evidence="1">
    <location>
        <begin position="303"/>
        <end position="322"/>
    </location>
</feature>
<reference evidence="2" key="1">
    <citation type="journal article" date="2020" name="Fungal Divers.">
        <title>Resolving the Mortierellaceae phylogeny through synthesis of multi-gene phylogenetics and phylogenomics.</title>
        <authorList>
            <person name="Vandepol N."/>
            <person name="Liber J."/>
            <person name="Desiro A."/>
            <person name="Na H."/>
            <person name="Kennedy M."/>
            <person name="Barry K."/>
            <person name="Grigoriev I.V."/>
            <person name="Miller A.N."/>
            <person name="O'Donnell K."/>
            <person name="Stajich J.E."/>
            <person name="Bonito G."/>
        </authorList>
    </citation>
    <scope>NUCLEOTIDE SEQUENCE</scope>
    <source>
        <strain evidence="2">NRRL 28262</strain>
    </source>
</reference>
<feature type="compositionally biased region" description="Low complexity" evidence="1">
    <location>
        <begin position="260"/>
        <end position="276"/>
    </location>
</feature>
<evidence type="ECO:0000313" key="2">
    <source>
        <dbReference type="EMBL" id="KAG0264854.1"/>
    </source>
</evidence>
<accession>A0AAD4D438</accession>
<evidence type="ECO:0000256" key="1">
    <source>
        <dbReference type="SAM" id="MobiDB-lite"/>
    </source>
</evidence>
<evidence type="ECO:0000313" key="3">
    <source>
        <dbReference type="Proteomes" id="UP001194580"/>
    </source>
</evidence>
<organism evidence="2 3">
    <name type="scientific">Linnemannia exigua</name>
    <dbReference type="NCBI Taxonomy" id="604196"/>
    <lineage>
        <taxon>Eukaryota</taxon>
        <taxon>Fungi</taxon>
        <taxon>Fungi incertae sedis</taxon>
        <taxon>Mucoromycota</taxon>
        <taxon>Mortierellomycotina</taxon>
        <taxon>Mortierellomycetes</taxon>
        <taxon>Mortierellales</taxon>
        <taxon>Mortierellaceae</taxon>
        <taxon>Linnemannia</taxon>
    </lineage>
</organism>
<dbReference type="AlphaFoldDB" id="A0AAD4D438"/>
<feature type="region of interest" description="Disordered" evidence="1">
    <location>
        <begin position="1"/>
        <end position="24"/>
    </location>
</feature>
<dbReference type="Proteomes" id="UP001194580">
    <property type="component" value="Unassembled WGS sequence"/>
</dbReference>
<feature type="compositionally biased region" description="Low complexity" evidence="1">
    <location>
        <begin position="86"/>
        <end position="111"/>
    </location>
</feature>
<gene>
    <name evidence="2" type="ORF">BGZ95_003516</name>
</gene>
<feature type="region of interest" description="Disordered" evidence="1">
    <location>
        <begin position="45"/>
        <end position="158"/>
    </location>
</feature>
<feature type="compositionally biased region" description="Low complexity" evidence="1">
    <location>
        <begin position="178"/>
        <end position="190"/>
    </location>
</feature>